<dbReference type="EMBL" id="BAAAMR010000023">
    <property type="protein sequence ID" value="GAA2136059.1"/>
    <property type="molecule type" value="Genomic_DNA"/>
</dbReference>
<evidence type="ECO:0000313" key="2">
    <source>
        <dbReference type="EMBL" id="GAA2136059.1"/>
    </source>
</evidence>
<dbReference type="RefSeq" id="WP_344266869.1">
    <property type="nucleotide sequence ID" value="NZ_BAAAMR010000023.1"/>
</dbReference>
<sequence>MSQAIAADPARALVHAEPAPFWLDDPARPAPFPALAGEEHCDLVVVGGGYCGLWTALLAKERDPGRDVVLVEAREVGWAASGRNGGFCSSSLTHGFGNGLARWPGEIAELERLGMRNLDEIEDAIRRYGIACDWERTGELNVATRPHQVRELHEEAEAARRFGRSPELLDAEQVRAEVASPTYLAGLLDRDGTALVDPARLAWGLRDACVRLGVRIFERTPATSLARRGSSMVVTTGYGRVVARRVALATNAFPSLVHRVRPYIVPVYDYAMVTEPLTDAQLDSIGWRNRYGMSDSGSQFHYYRLTADNRILWGGYDAVYHYGSRVSPDLDQRPDTFRLLAANFFRTFPQLEDVRFSHTWGGVIDTCTRFSAFFGTAARGRVAYALGFTGLGVGATRFAAQVTLDRLDGLDTPRTRLAMVRTKPVPFPPEPLRWLGIELTRRSMAAADRNGGRRNLWLRTMDTLGLGFDT</sequence>
<dbReference type="Pfam" id="PF01266">
    <property type="entry name" value="DAO"/>
    <property type="match status" value="1"/>
</dbReference>
<dbReference type="Proteomes" id="UP001501020">
    <property type="component" value="Unassembled WGS sequence"/>
</dbReference>
<organism evidence="2 3">
    <name type="scientific">Actinomadura napierensis</name>
    <dbReference type="NCBI Taxonomy" id="267854"/>
    <lineage>
        <taxon>Bacteria</taxon>
        <taxon>Bacillati</taxon>
        <taxon>Actinomycetota</taxon>
        <taxon>Actinomycetes</taxon>
        <taxon>Streptosporangiales</taxon>
        <taxon>Thermomonosporaceae</taxon>
        <taxon>Actinomadura</taxon>
    </lineage>
</organism>
<dbReference type="Gene3D" id="3.50.50.60">
    <property type="entry name" value="FAD/NAD(P)-binding domain"/>
    <property type="match status" value="1"/>
</dbReference>
<evidence type="ECO:0000259" key="1">
    <source>
        <dbReference type="Pfam" id="PF01266"/>
    </source>
</evidence>
<feature type="domain" description="FAD dependent oxidoreductase" evidence="1">
    <location>
        <begin position="42"/>
        <end position="404"/>
    </location>
</feature>
<dbReference type="Gene3D" id="3.30.9.10">
    <property type="entry name" value="D-Amino Acid Oxidase, subunit A, domain 2"/>
    <property type="match status" value="1"/>
</dbReference>
<proteinExistence type="predicted"/>
<protein>
    <submittedName>
        <fullName evidence="2">FAD-dependent oxidoreductase</fullName>
    </submittedName>
</protein>
<reference evidence="2 3" key="1">
    <citation type="journal article" date="2019" name="Int. J. Syst. Evol. Microbiol.">
        <title>The Global Catalogue of Microorganisms (GCM) 10K type strain sequencing project: providing services to taxonomists for standard genome sequencing and annotation.</title>
        <authorList>
            <consortium name="The Broad Institute Genomics Platform"/>
            <consortium name="The Broad Institute Genome Sequencing Center for Infectious Disease"/>
            <person name="Wu L."/>
            <person name="Ma J."/>
        </authorList>
    </citation>
    <scope>NUCLEOTIDE SEQUENCE [LARGE SCALE GENOMIC DNA]</scope>
    <source>
        <strain evidence="2 3">JCM 13850</strain>
    </source>
</reference>
<comment type="caution">
    <text evidence="2">The sequence shown here is derived from an EMBL/GenBank/DDBJ whole genome shotgun (WGS) entry which is preliminary data.</text>
</comment>
<dbReference type="PANTHER" id="PTHR13847">
    <property type="entry name" value="SARCOSINE DEHYDROGENASE-RELATED"/>
    <property type="match status" value="1"/>
</dbReference>
<keyword evidence="3" id="KW-1185">Reference proteome</keyword>
<name>A0ABN2Z3B8_9ACTN</name>
<dbReference type="SUPFAM" id="SSF51905">
    <property type="entry name" value="FAD/NAD(P)-binding domain"/>
    <property type="match status" value="1"/>
</dbReference>
<dbReference type="InterPro" id="IPR036188">
    <property type="entry name" value="FAD/NAD-bd_sf"/>
</dbReference>
<gene>
    <name evidence="2" type="ORF">GCM10009727_30610</name>
</gene>
<accession>A0ABN2Z3B8</accession>
<evidence type="ECO:0000313" key="3">
    <source>
        <dbReference type="Proteomes" id="UP001501020"/>
    </source>
</evidence>
<dbReference type="PANTHER" id="PTHR13847:SF281">
    <property type="entry name" value="FAD DEPENDENT OXIDOREDUCTASE DOMAIN-CONTAINING PROTEIN"/>
    <property type="match status" value="1"/>
</dbReference>
<dbReference type="InterPro" id="IPR006076">
    <property type="entry name" value="FAD-dep_OxRdtase"/>
</dbReference>